<keyword evidence="1" id="KW-0472">Membrane</keyword>
<name>A0A6A9QHE1_ACIIN</name>
<dbReference type="AlphaFoldDB" id="A0A6A9QHE1"/>
<accession>A0A6A9QHE1</accession>
<gene>
    <name evidence="2" type="ORF">D1867_10880</name>
</gene>
<evidence type="ECO:0000256" key="1">
    <source>
        <dbReference type="SAM" id="Phobius"/>
    </source>
</evidence>
<keyword evidence="3" id="KW-1185">Reference proteome</keyword>
<protein>
    <submittedName>
        <fullName evidence="2">Uncharacterized protein</fullName>
    </submittedName>
</protein>
<dbReference type="RefSeq" id="WP_155864155.1">
    <property type="nucleotide sequence ID" value="NZ_WFIY01000004.1"/>
</dbReference>
<keyword evidence="1" id="KW-0812">Transmembrane</keyword>
<organism evidence="2 3">
    <name type="scientific">Acidianus infernus</name>
    <dbReference type="NCBI Taxonomy" id="12915"/>
    <lineage>
        <taxon>Archaea</taxon>
        <taxon>Thermoproteota</taxon>
        <taxon>Thermoprotei</taxon>
        <taxon>Sulfolobales</taxon>
        <taxon>Sulfolobaceae</taxon>
        <taxon>Acidianus</taxon>
    </lineage>
</organism>
<evidence type="ECO:0000313" key="3">
    <source>
        <dbReference type="Proteomes" id="UP000440125"/>
    </source>
</evidence>
<dbReference type="EMBL" id="WFIY01000004">
    <property type="protein sequence ID" value="MUM65735.1"/>
    <property type="molecule type" value="Genomic_DNA"/>
</dbReference>
<sequence>MDIALSDFILIIAAVIIGLVIFSFTTAYIAPQYAFTYAEQNAKTISQSTFISISPPETTNSGCYNYLVDIYSPGFSGNFTVIAFYIPSSELQSIAIVTPSSSFPVYINSTLALKVTLSNVYDINGHILVSSISGYTVPANYPIQIIAPPKPGCSLVIWIIYSDGEYNFRVLYAYG</sequence>
<proteinExistence type="predicted"/>
<dbReference type="Proteomes" id="UP000440125">
    <property type="component" value="Unassembled WGS sequence"/>
</dbReference>
<keyword evidence="1" id="KW-1133">Transmembrane helix</keyword>
<dbReference type="OrthoDB" id="34305at2157"/>
<reference evidence="2 3" key="1">
    <citation type="submission" date="2019-10" db="EMBL/GenBank/DDBJ databases">
        <title>Genome Sequences from Six Type Strain Members of the Archaeal Family Sulfolobaceae: Acidianus ambivalens, Acidianus infernus, Metallosphaera prunae, Stygiolobus azoricus, Sulfolobus metallicus, and Sulfurisphaera ohwakuensis.</title>
        <authorList>
            <person name="Counts J.A."/>
            <person name="Kelly R.M."/>
        </authorList>
    </citation>
    <scope>NUCLEOTIDE SEQUENCE [LARGE SCALE GENOMIC DNA]</scope>
    <source>
        <strain evidence="2 3">DSM 3191</strain>
    </source>
</reference>
<feature type="transmembrane region" description="Helical" evidence="1">
    <location>
        <begin position="7"/>
        <end position="30"/>
    </location>
</feature>
<comment type="caution">
    <text evidence="2">The sequence shown here is derived from an EMBL/GenBank/DDBJ whole genome shotgun (WGS) entry which is preliminary data.</text>
</comment>
<evidence type="ECO:0000313" key="2">
    <source>
        <dbReference type="EMBL" id="MUM65735.1"/>
    </source>
</evidence>